<evidence type="ECO:0000313" key="2">
    <source>
        <dbReference type="EMBL" id="PSN90553.1"/>
    </source>
</evidence>
<organism evidence="2 3">
    <name type="scientific">Candidatus Marsarchaeota G2 archaeon ECH_B_SAG-M15</name>
    <dbReference type="NCBI Taxonomy" id="1978162"/>
    <lineage>
        <taxon>Archaea</taxon>
        <taxon>Candidatus Marsarchaeota</taxon>
        <taxon>Candidatus Marsarchaeota group 2</taxon>
    </lineage>
</organism>
<dbReference type="EMBL" id="NEXJ01000078">
    <property type="protein sequence ID" value="PSN90553.1"/>
    <property type="molecule type" value="Genomic_DNA"/>
</dbReference>
<feature type="transmembrane region" description="Helical" evidence="1">
    <location>
        <begin position="12"/>
        <end position="34"/>
    </location>
</feature>
<comment type="caution">
    <text evidence="2">The sequence shown here is derived from an EMBL/GenBank/DDBJ whole genome shotgun (WGS) entry which is preliminary data.</text>
</comment>
<evidence type="ECO:0000313" key="3">
    <source>
        <dbReference type="Proteomes" id="UP000240490"/>
    </source>
</evidence>
<accession>A0A2R6AW58</accession>
<dbReference type="AlphaFoldDB" id="A0A2R6AW58"/>
<keyword evidence="1" id="KW-1133">Transmembrane helix</keyword>
<protein>
    <submittedName>
        <fullName evidence="2">Uncharacterized protein</fullName>
    </submittedName>
</protein>
<reference evidence="2 3" key="1">
    <citation type="submission" date="2017-04" db="EMBL/GenBank/DDBJ databases">
        <title>Novel microbial lineages endemic to geothermal iron-oxide mats fill important gaps in the evolutionary history of Archaea.</title>
        <authorList>
            <person name="Jay Z.J."/>
            <person name="Beam J.P."/>
            <person name="Dlakic M."/>
            <person name="Rusch D.B."/>
            <person name="Kozubal M.A."/>
            <person name="Inskeep W.P."/>
        </authorList>
    </citation>
    <scope>NUCLEOTIDE SEQUENCE [LARGE SCALE GENOMIC DNA]</scope>
    <source>
        <strain evidence="2">ECH_B_SAG-M15</strain>
    </source>
</reference>
<keyword evidence="1" id="KW-0472">Membrane</keyword>
<name>A0A2R6AW58_9ARCH</name>
<dbReference type="Proteomes" id="UP000240490">
    <property type="component" value="Unassembled WGS sequence"/>
</dbReference>
<sequence length="65" mass="7062">MVPRFYANTSLLVLLLVGLTILFVFSLMVVSFGLSPACTPTPPDPAVCGQPGGGLQPNYYVWWVF</sequence>
<keyword evidence="1" id="KW-0812">Transmembrane</keyword>
<proteinExistence type="predicted"/>
<evidence type="ECO:0000256" key="1">
    <source>
        <dbReference type="SAM" id="Phobius"/>
    </source>
</evidence>
<gene>
    <name evidence="2" type="ORF">B9Q08_04480</name>
</gene>